<evidence type="ECO:0000259" key="6">
    <source>
        <dbReference type="PROSITE" id="PS50075"/>
    </source>
</evidence>
<dbReference type="InterPro" id="IPR036736">
    <property type="entry name" value="ACP-like_sf"/>
</dbReference>
<feature type="domain" description="Carrier" evidence="6">
    <location>
        <begin position="336"/>
        <end position="417"/>
    </location>
</feature>
<dbReference type="InterPro" id="IPR045851">
    <property type="entry name" value="AMP-bd_C_sf"/>
</dbReference>
<evidence type="ECO:0000256" key="2">
    <source>
        <dbReference type="ARBA" id="ARBA00004924"/>
    </source>
</evidence>
<organism evidence="7 8">
    <name type="scientific">Micromonospora endophytica</name>
    <dbReference type="NCBI Taxonomy" id="515350"/>
    <lineage>
        <taxon>Bacteria</taxon>
        <taxon>Bacillati</taxon>
        <taxon>Actinomycetota</taxon>
        <taxon>Actinomycetes</taxon>
        <taxon>Micromonosporales</taxon>
        <taxon>Micromonosporaceae</taxon>
        <taxon>Micromonospora</taxon>
    </lineage>
</organism>
<dbReference type="FunFam" id="2.30.38.10:FF:000001">
    <property type="entry name" value="Non-ribosomal peptide synthetase PvdI"/>
    <property type="match status" value="1"/>
</dbReference>
<keyword evidence="3" id="KW-0596">Phosphopantetheine</keyword>
<proteinExistence type="predicted"/>
<gene>
    <name evidence="7" type="ORF">C1I93_21105</name>
</gene>
<dbReference type="Pfam" id="PF00975">
    <property type="entry name" value="Thioesterase"/>
    <property type="match status" value="1"/>
</dbReference>
<dbReference type="GO" id="GO:0005737">
    <property type="term" value="C:cytoplasm"/>
    <property type="evidence" value="ECO:0007669"/>
    <property type="project" value="TreeGrafter"/>
</dbReference>
<dbReference type="Gene3D" id="3.40.50.12780">
    <property type="entry name" value="N-terminal domain of ligase-like"/>
    <property type="match status" value="1"/>
</dbReference>
<dbReference type="GO" id="GO:0044550">
    <property type="term" value="P:secondary metabolite biosynthetic process"/>
    <property type="evidence" value="ECO:0007669"/>
    <property type="project" value="TreeGrafter"/>
</dbReference>
<dbReference type="InterPro" id="IPR029058">
    <property type="entry name" value="AB_hydrolase_fold"/>
</dbReference>
<dbReference type="InterPro" id="IPR009081">
    <property type="entry name" value="PP-bd_ACP"/>
</dbReference>
<dbReference type="AlphaFoldDB" id="A0A2W2CFC0"/>
<comment type="pathway">
    <text evidence="2">Siderophore biosynthesis.</text>
</comment>
<evidence type="ECO:0000256" key="5">
    <source>
        <dbReference type="ARBA" id="ARBA00022598"/>
    </source>
</evidence>
<dbReference type="InterPro" id="IPR042099">
    <property type="entry name" value="ANL_N_sf"/>
</dbReference>
<evidence type="ECO:0000256" key="4">
    <source>
        <dbReference type="ARBA" id="ARBA00022553"/>
    </source>
</evidence>
<dbReference type="GO" id="GO:0031177">
    <property type="term" value="F:phosphopantetheine binding"/>
    <property type="evidence" value="ECO:0007669"/>
    <property type="project" value="TreeGrafter"/>
</dbReference>
<accession>A0A2W2CFC0</accession>
<dbReference type="InterPro" id="IPR000873">
    <property type="entry name" value="AMP-dep_synth/lig_dom"/>
</dbReference>
<dbReference type="OrthoDB" id="4477213at2"/>
<keyword evidence="8" id="KW-1185">Reference proteome</keyword>
<dbReference type="Pfam" id="PF13193">
    <property type="entry name" value="AMP-binding_C"/>
    <property type="match status" value="1"/>
</dbReference>
<keyword evidence="4" id="KW-0597">Phosphoprotein</keyword>
<dbReference type="InterPro" id="IPR025110">
    <property type="entry name" value="AMP-bd_C"/>
</dbReference>
<dbReference type="SUPFAM" id="SSF53474">
    <property type="entry name" value="alpha/beta-Hydrolases"/>
    <property type="match status" value="1"/>
</dbReference>
<dbReference type="Gene3D" id="3.30.300.30">
    <property type="match status" value="1"/>
</dbReference>
<dbReference type="Pfam" id="PF00550">
    <property type="entry name" value="PP-binding"/>
    <property type="match status" value="1"/>
</dbReference>
<evidence type="ECO:0000256" key="3">
    <source>
        <dbReference type="ARBA" id="ARBA00022450"/>
    </source>
</evidence>
<dbReference type="EMBL" id="POTX01000165">
    <property type="protein sequence ID" value="PZF91634.1"/>
    <property type="molecule type" value="Genomic_DNA"/>
</dbReference>
<dbReference type="SUPFAM" id="SSF47336">
    <property type="entry name" value="ACP-like"/>
    <property type="match status" value="1"/>
</dbReference>
<dbReference type="InterPro" id="IPR001031">
    <property type="entry name" value="Thioesterase"/>
</dbReference>
<dbReference type="Pfam" id="PF00501">
    <property type="entry name" value="AMP-binding"/>
    <property type="match status" value="1"/>
</dbReference>
<comment type="caution">
    <text evidence="7">The sequence shown here is derived from an EMBL/GenBank/DDBJ whole genome shotgun (WGS) entry which is preliminary data.</text>
</comment>
<comment type="cofactor">
    <cofactor evidence="1">
        <name>pantetheine 4'-phosphate</name>
        <dbReference type="ChEBI" id="CHEBI:47942"/>
    </cofactor>
</comment>
<dbReference type="PANTHER" id="PTHR45527">
    <property type="entry name" value="NONRIBOSOMAL PEPTIDE SYNTHETASE"/>
    <property type="match status" value="1"/>
</dbReference>
<protein>
    <recommendedName>
        <fullName evidence="6">Carrier domain-containing protein</fullName>
    </recommendedName>
</protein>
<dbReference type="GO" id="GO:0043041">
    <property type="term" value="P:amino acid activation for nonribosomal peptide biosynthetic process"/>
    <property type="evidence" value="ECO:0007669"/>
    <property type="project" value="TreeGrafter"/>
</dbReference>
<evidence type="ECO:0000313" key="7">
    <source>
        <dbReference type="EMBL" id="PZF91634.1"/>
    </source>
</evidence>
<dbReference type="Proteomes" id="UP000248627">
    <property type="component" value="Unassembled WGS sequence"/>
</dbReference>
<evidence type="ECO:0000256" key="1">
    <source>
        <dbReference type="ARBA" id="ARBA00001957"/>
    </source>
</evidence>
<dbReference type="PANTHER" id="PTHR45527:SF10">
    <property type="entry name" value="PYOCHELIN SYNTHASE PCHF"/>
    <property type="match status" value="1"/>
</dbReference>
<evidence type="ECO:0000313" key="8">
    <source>
        <dbReference type="Proteomes" id="UP000248627"/>
    </source>
</evidence>
<dbReference type="SUPFAM" id="SSF56801">
    <property type="entry name" value="Acetyl-CoA synthetase-like"/>
    <property type="match status" value="1"/>
</dbReference>
<dbReference type="PROSITE" id="PS50075">
    <property type="entry name" value="CARRIER"/>
    <property type="match status" value="1"/>
</dbReference>
<dbReference type="RefSeq" id="WP_111245038.1">
    <property type="nucleotide sequence ID" value="NZ_AP023358.1"/>
</dbReference>
<reference evidence="7 8" key="1">
    <citation type="submission" date="2018-01" db="EMBL/GenBank/DDBJ databases">
        <title>Draft genome sequence of Jishengella endophytica.</title>
        <authorList>
            <person name="Sahin N."/>
            <person name="Ay H."/>
            <person name="Saygin H."/>
        </authorList>
    </citation>
    <scope>NUCLEOTIDE SEQUENCE [LARGE SCALE GENOMIC DNA]</scope>
    <source>
        <strain evidence="7 8">DSM 45430</strain>
    </source>
</reference>
<sequence>MQSFADVGDQDAQWSVFAVHVAEGLFGPTALGAVLVLPDPARRGDPSHWAAMVAAHDVTLWNSVPAQLQMLMHYLDIERADLSSLRLALLSGDWVPLSLPGHAGRHVPGAELISLGGATEAAIWSNFHRIRTVEPHWRSIPYGRPLANQRFHVLDSALRDRPDLVPGELFIAGTGLADGYLNDPDRTAERFIHHPETGERLYRTGDLGRYLPDGEIEFLGRADQQVKIRGHRIELGEIEAVLGEHPAVGTCVVLAAGSDALQRALVAFVVPHRPPGTADSAELIAWVADRLPAHMVPARLRVVETLPLTGNGKVDRKRLLESAPAANAPAGGPAEPPRPGAEQRIAELWGEVLGSRPLDRELVFFDAGGNSLLAARFVGRVREHLPEAAHVPFDVLLRALLDAPTVAGLTQRLATAAAPEQPPVVAGTPERSALLPLGGSGAGPVQLVVHDGTGTLAALRALTTELAASGPVFGLAVPGVDRLELDPAILVEELAVGYAAEVRAAGFTDVSIVGYCLGAPVALELARALGEAGAAVRLVVVSGHQATHRLDGGCPSIRDAVARYEPQPYAGDLTFLRPLESDDGLPERDSARFWHDVCLGDVTVVDVPGDHVSCLQPPHVARVAAASVDRR</sequence>
<name>A0A2W2CFC0_9ACTN</name>
<keyword evidence="5" id="KW-0436">Ligase</keyword>
<dbReference type="Gene3D" id="1.10.1200.10">
    <property type="entry name" value="ACP-like"/>
    <property type="match status" value="1"/>
</dbReference>
<dbReference type="Gene3D" id="3.40.50.1820">
    <property type="entry name" value="alpha/beta hydrolase"/>
    <property type="match status" value="2"/>
</dbReference>
<dbReference type="GO" id="GO:0016874">
    <property type="term" value="F:ligase activity"/>
    <property type="evidence" value="ECO:0007669"/>
    <property type="project" value="UniProtKB-KW"/>
</dbReference>
<dbReference type="GO" id="GO:0000036">
    <property type="term" value="F:acyl carrier activity"/>
    <property type="evidence" value="ECO:0007669"/>
    <property type="project" value="TreeGrafter"/>
</dbReference>